<dbReference type="AlphaFoldDB" id="A0A6C0B8T7"/>
<proteinExistence type="predicted"/>
<dbReference type="EMBL" id="MN739097">
    <property type="protein sequence ID" value="QHS88452.1"/>
    <property type="molecule type" value="Genomic_DNA"/>
</dbReference>
<accession>A0A6C0B8T7</accession>
<evidence type="ECO:0000313" key="1">
    <source>
        <dbReference type="EMBL" id="QHS88452.1"/>
    </source>
</evidence>
<reference evidence="1" key="1">
    <citation type="journal article" date="2020" name="Nature">
        <title>Giant virus diversity and host interactions through global metagenomics.</title>
        <authorList>
            <person name="Schulz F."/>
            <person name="Roux S."/>
            <person name="Paez-Espino D."/>
            <person name="Jungbluth S."/>
            <person name="Walsh D.A."/>
            <person name="Denef V.J."/>
            <person name="McMahon K.D."/>
            <person name="Konstantinidis K.T."/>
            <person name="Eloe-Fadrosh E.A."/>
            <person name="Kyrpides N.C."/>
            <person name="Woyke T."/>
        </authorList>
    </citation>
    <scope>NUCLEOTIDE SEQUENCE</scope>
    <source>
        <strain evidence="1">GVMAG-M-3300010158-55</strain>
    </source>
</reference>
<sequence length="197" mass="23544">MFSFKLNPTIYKKYKLNANGEYNPAIGFIILRHVNSLLTNLYWIKCYDSIRTFYPENKIVIIDDNSNYHFITKKELYNTIIIQSKFPGRGELLPYYYYVRNKWFDNAFIMHDSVFMQSYINVNIDKYTILWWFNHLSDDVVNETRIIDLFHNPELTAFYKSKNWVGCFGGMTIISHDFVTHINTKYNLNLLLPVITN</sequence>
<organism evidence="1">
    <name type="scientific">viral metagenome</name>
    <dbReference type="NCBI Taxonomy" id="1070528"/>
    <lineage>
        <taxon>unclassified sequences</taxon>
        <taxon>metagenomes</taxon>
        <taxon>organismal metagenomes</taxon>
    </lineage>
</organism>
<evidence type="ECO:0008006" key="2">
    <source>
        <dbReference type="Google" id="ProtNLM"/>
    </source>
</evidence>
<name>A0A6C0B8T7_9ZZZZ</name>
<protein>
    <recommendedName>
        <fullName evidence="2">Glycosyltransferase 2-like domain-containing protein</fullName>
    </recommendedName>
</protein>